<reference evidence="1 2" key="1">
    <citation type="submission" date="2020-02" db="EMBL/GenBank/DDBJ databases">
        <title>Flavobacterium sp. genome.</title>
        <authorList>
            <person name="Jung H.S."/>
            <person name="Baek J.H."/>
            <person name="Jeon C.O."/>
        </authorList>
    </citation>
    <scope>NUCLEOTIDE SEQUENCE [LARGE SCALE GENOMIC DNA]</scope>
    <source>
        <strain evidence="1 2">SE-s27</strain>
    </source>
</reference>
<name>A0ABX1QSL5_9FLAO</name>
<sequence length="337" mass="40332">MDILIKSFNRPYYLDRCLYSIEKFVKGADKIVILDDGTPQIYLDKIVSKYQNVVIKKSQFYESKQQFTINGVSPKEYSIPINFWLEAAKNASENFIIIEDDFWFIDFIDLKQVNNEIIKENVIFLKLIWIGSPMVIQSKETIQKNNFIVLKPKLFTTIPFLYYFIFYKFDRFKIRKTLRFLKINTQKKHLAYYTIYSVAGMVFNRDYFVSLWNNHKNNIDEGLQIYNALKFLRKNKNKFARFNNQVLRTGFMSSATSQYKERFGENVDMFVFNKIMNEAWLMDKMDVTSSLPKDIDQEVIVSILDNDLEKRILSKNWIIWMNNFKKQYESIGCKIDW</sequence>
<evidence type="ECO:0000313" key="1">
    <source>
        <dbReference type="EMBL" id="NMH25216.1"/>
    </source>
</evidence>
<evidence type="ECO:0000313" key="2">
    <source>
        <dbReference type="Proteomes" id="UP000767947"/>
    </source>
</evidence>
<dbReference type="RefSeq" id="WP_169523793.1">
    <property type="nucleotide sequence ID" value="NZ_JAAMPT010000206.1"/>
</dbReference>
<proteinExistence type="predicted"/>
<accession>A0ABX1QSL5</accession>
<gene>
    <name evidence="1" type="ORF">G6042_08035</name>
</gene>
<protein>
    <recommendedName>
        <fullName evidence="3">Glycosyltransferase family 2 protein</fullName>
    </recommendedName>
</protein>
<evidence type="ECO:0008006" key="3">
    <source>
        <dbReference type="Google" id="ProtNLM"/>
    </source>
</evidence>
<dbReference type="Proteomes" id="UP000767947">
    <property type="component" value="Unassembled WGS sequence"/>
</dbReference>
<dbReference type="EMBL" id="JAAMPT010000206">
    <property type="protein sequence ID" value="NMH25216.1"/>
    <property type="molecule type" value="Genomic_DNA"/>
</dbReference>
<organism evidence="1 2">
    <name type="scientific">Flavobacterium solisilvae</name>
    <dbReference type="NCBI Taxonomy" id="1852019"/>
    <lineage>
        <taxon>Bacteria</taxon>
        <taxon>Pseudomonadati</taxon>
        <taxon>Bacteroidota</taxon>
        <taxon>Flavobacteriia</taxon>
        <taxon>Flavobacteriales</taxon>
        <taxon>Flavobacteriaceae</taxon>
        <taxon>Flavobacterium</taxon>
    </lineage>
</organism>
<comment type="caution">
    <text evidence="1">The sequence shown here is derived from an EMBL/GenBank/DDBJ whole genome shotgun (WGS) entry which is preliminary data.</text>
</comment>
<keyword evidence="2" id="KW-1185">Reference proteome</keyword>